<evidence type="ECO:0000313" key="1">
    <source>
        <dbReference type="EMBL" id="CAG8813372.1"/>
    </source>
</evidence>
<evidence type="ECO:0000313" key="2">
    <source>
        <dbReference type="Proteomes" id="UP000789901"/>
    </source>
</evidence>
<accession>A0ABN7W344</accession>
<sequence>YRKITSGIKRKRRALLPERIIRMIPQNIPNLLFKYSSYIKNASINDLQKGWAGYSRRSSKAPPFGHNNFPIISKNYQEHEYIVICMKEPCHQTEGLKRFCIDDPEQKN</sequence>
<proteinExistence type="predicted"/>
<keyword evidence="2" id="KW-1185">Reference proteome</keyword>
<gene>
    <name evidence="1" type="ORF">GMARGA_LOCUS25772</name>
</gene>
<feature type="non-terminal residue" evidence="1">
    <location>
        <position position="1"/>
    </location>
</feature>
<protein>
    <submittedName>
        <fullName evidence="1">40851_t:CDS:1</fullName>
    </submittedName>
</protein>
<organism evidence="1 2">
    <name type="scientific">Gigaspora margarita</name>
    <dbReference type="NCBI Taxonomy" id="4874"/>
    <lineage>
        <taxon>Eukaryota</taxon>
        <taxon>Fungi</taxon>
        <taxon>Fungi incertae sedis</taxon>
        <taxon>Mucoromycota</taxon>
        <taxon>Glomeromycotina</taxon>
        <taxon>Glomeromycetes</taxon>
        <taxon>Diversisporales</taxon>
        <taxon>Gigasporaceae</taxon>
        <taxon>Gigaspora</taxon>
    </lineage>
</organism>
<dbReference type="Proteomes" id="UP000789901">
    <property type="component" value="Unassembled WGS sequence"/>
</dbReference>
<name>A0ABN7W344_GIGMA</name>
<reference evidence="1 2" key="1">
    <citation type="submission" date="2021-06" db="EMBL/GenBank/DDBJ databases">
        <authorList>
            <person name="Kallberg Y."/>
            <person name="Tangrot J."/>
            <person name="Rosling A."/>
        </authorList>
    </citation>
    <scope>NUCLEOTIDE SEQUENCE [LARGE SCALE GENOMIC DNA]</scope>
    <source>
        <strain evidence="1 2">120-4 pot B 10/14</strain>
    </source>
</reference>
<dbReference type="EMBL" id="CAJVQB010028979">
    <property type="protein sequence ID" value="CAG8813372.1"/>
    <property type="molecule type" value="Genomic_DNA"/>
</dbReference>
<comment type="caution">
    <text evidence="1">The sequence shown here is derived from an EMBL/GenBank/DDBJ whole genome shotgun (WGS) entry which is preliminary data.</text>
</comment>